<proteinExistence type="predicted"/>
<keyword evidence="1" id="KW-0472">Membrane</keyword>
<evidence type="ECO:0000313" key="3">
    <source>
        <dbReference type="Proteomes" id="UP001059773"/>
    </source>
</evidence>
<feature type="transmembrane region" description="Helical" evidence="1">
    <location>
        <begin position="6"/>
        <end position="22"/>
    </location>
</feature>
<dbReference type="Proteomes" id="UP001059773">
    <property type="component" value="Chromosome"/>
</dbReference>
<evidence type="ECO:0000313" key="2">
    <source>
        <dbReference type="EMBL" id="UUI01740.1"/>
    </source>
</evidence>
<keyword evidence="1" id="KW-0812">Transmembrane</keyword>
<dbReference type="Pfam" id="PF11167">
    <property type="entry name" value="DUF2953"/>
    <property type="match status" value="1"/>
</dbReference>
<organism evidence="2 3">
    <name type="scientific">Oceanobacillus jeddahense</name>
    <dbReference type="NCBI Taxonomy" id="1462527"/>
    <lineage>
        <taxon>Bacteria</taxon>
        <taxon>Bacillati</taxon>
        <taxon>Bacillota</taxon>
        <taxon>Bacilli</taxon>
        <taxon>Bacillales</taxon>
        <taxon>Bacillaceae</taxon>
        <taxon>Oceanobacillus</taxon>
    </lineage>
</organism>
<gene>
    <name evidence="2" type="ORF">NP439_17020</name>
</gene>
<dbReference type="EMBL" id="CP101914">
    <property type="protein sequence ID" value="UUI01740.1"/>
    <property type="molecule type" value="Genomic_DNA"/>
</dbReference>
<name>A0ABY5JN59_9BACI</name>
<reference evidence="2" key="1">
    <citation type="submission" date="2022-07" db="EMBL/GenBank/DDBJ databases">
        <title>FELIX.</title>
        <authorList>
            <person name="Wan K.H."/>
            <person name="Park S."/>
            <person name="Lawrence Q."/>
            <person name="Eichenberger J.P."/>
            <person name="Booth B.W."/>
            <person name="Piaggio A.J."/>
            <person name="Chandler J.C."/>
            <person name="Franklin A.B."/>
            <person name="Celniker S.E."/>
        </authorList>
    </citation>
    <scope>NUCLEOTIDE SEQUENCE</scope>
    <source>
        <strain evidence="2">QA-1986 374</strain>
    </source>
</reference>
<dbReference type="RefSeq" id="WP_256707051.1">
    <property type="nucleotide sequence ID" value="NZ_CP101914.1"/>
</dbReference>
<evidence type="ECO:0000256" key="1">
    <source>
        <dbReference type="SAM" id="Phobius"/>
    </source>
</evidence>
<keyword evidence="1" id="KW-1133">Transmembrane helix</keyword>
<protein>
    <submittedName>
        <fullName evidence="2">DUF2953 domain-containing protein</fullName>
    </submittedName>
</protein>
<dbReference type="InterPro" id="IPR021338">
    <property type="entry name" value="DUF2953"/>
</dbReference>
<accession>A0ABY5JN59</accession>
<keyword evidence="3" id="KW-1185">Reference proteome</keyword>
<sequence>MDSLYIFLILIAGIVLILVFFLRSKWVVKINYQFPEMDNMQISVFFYNWCVLKQKNLRISSQKEMEKGYIHFYKLLREKKLHLLKELRFQALLKEIKVLELKWSTKGGTGNAFSTSITSGTIWALKGWLIGYLTQQLDFCKSPQIHVQPDFQNSSLQTRFSCMISFRLGKTILGIMRVLKIKEVKK</sequence>